<reference evidence="19" key="1">
    <citation type="submission" date="2025-08" db="UniProtKB">
        <authorList>
            <consortium name="RefSeq"/>
        </authorList>
    </citation>
    <scope>IDENTIFICATION</scope>
</reference>
<evidence type="ECO:0000256" key="3">
    <source>
        <dbReference type="ARBA" id="ARBA00012838"/>
    </source>
</evidence>
<comment type="similarity">
    <text evidence="2 15">Belongs to the class-I aminoacyl-tRNA synthetase family.</text>
</comment>
<evidence type="ECO:0000313" key="19">
    <source>
        <dbReference type="RefSeq" id="XP_033801066.1"/>
    </source>
</evidence>
<evidence type="ECO:0000256" key="9">
    <source>
        <dbReference type="ARBA" id="ARBA00023128"/>
    </source>
</evidence>
<dbReference type="InterPro" id="IPR023457">
    <property type="entry name" value="Met-tRNA_synth_2"/>
</dbReference>
<dbReference type="GO" id="GO:0005759">
    <property type="term" value="C:mitochondrial matrix"/>
    <property type="evidence" value="ECO:0007669"/>
    <property type="project" value="UniProtKB-SubCell"/>
</dbReference>
<protein>
    <recommendedName>
        <fullName evidence="11">Methionine--tRNA ligase, mitochondrial</fullName>
        <ecNumber evidence="3">6.1.1.10</ecNumber>
    </recommendedName>
    <alternativeName>
        <fullName evidence="12">Methionyl-tRNA synthetase 2</fullName>
    </alternativeName>
    <alternativeName>
        <fullName evidence="13">Mitochondrial methionyl-tRNA synthetase</fullName>
    </alternativeName>
</protein>
<dbReference type="Pfam" id="PF08264">
    <property type="entry name" value="Anticodon_1"/>
    <property type="match status" value="1"/>
</dbReference>
<dbReference type="Gene3D" id="1.10.730.10">
    <property type="entry name" value="Isoleucyl-tRNA Synthetase, Domain 1"/>
    <property type="match status" value="1"/>
</dbReference>
<dbReference type="Gene3D" id="2.170.220.10">
    <property type="match status" value="1"/>
</dbReference>
<evidence type="ECO:0000256" key="11">
    <source>
        <dbReference type="ARBA" id="ARBA00026124"/>
    </source>
</evidence>
<evidence type="ECO:0000256" key="12">
    <source>
        <dbReference type="ARBA" id="ARBA00029831"/>
    </source>
</evidence>
<dbReference type="InterPro" id="IPR014758">
    <property type="entry name" value="Met-tRNA_synth"/>
</dbReference>
<feature type="domain" description="Methionyl/Valyl/Leucyl/Isoleucyl-tRNA synthetase anticodon-binding" evidence="16">
    <location>
        <begin position="442"/>
        <end position="531"/>
    </location>
</feature>
<comment type="subcellular location">
    <subcellularLocation>
        <location evidence="1">Mitochondrion matrix</location>
    </subcellularLocation>
</comment>
<evidence type="ECO:0000256" key="14">
    <source>
        <dbReference type="ARBA" id="ARBA00047364"/>
    </source>
</evidence>
<dbReference type="SUPFAM" id="SSF47323">
    <property type="entry name" value="Anticodon-binding domain of a subclass of class I aminoacyl-tRNA synthetases"/>
    <property type="match status" value="1"/>
</dbReference>
<dbReference type="AlphaFoldDB" id="A0A6P8RGK4"/>
<feature type="domain" description="Methionyl/Leucyl tRNA synthetase" evidence="17">
    <location>
        <begin position="37"/>
        <end position="397"/>
    </location>
</feature>
<dbReference type="InterPro" id="IPR015413">
    <property type="entry name" value="Methionyl/Leucyl_tRNA_Synth"/>
</dbReference>
<evidence type="ECO:0000259" key="16">
    <source>
        <dbReference type="Pfam" id="PF08264"/>
    </source>
</evidence>
<keyword evidence="6 15" id="KW-0067">ATP-binding</keyword>
<keyword evidence="9" id="KW-0496">Mitochondrion</keyword>
<dbReference type="InterPro" id="IPR041872">
    <property type="entry name" value="Anticodon_Met"/>
</dbReference>
<dbReference type="InterPro" id="IPR014729">
    <property type="entry name" value="Rossmann-like_a/b/a_fold"/>
</dbReference>
<dbReference type="Pfam" id="PF09334">
    <property type="entry name" value="tRNA-synt_1g"/>
    <property type="match status" value="1"/>
</dbReference>
<dbReference type="PRINTS" id="PR01041">
    <property type="entry name" value="TRNASYNTHMET"/>
</dbReference>
<evidence type="ECO:0000256" key="6">
    <source>
        <dbReference type="ARBA" id="ARBA00022840"/>
    </source>
</evidence>
<dbReference type="CDD" id="cd07957">
    <property type="entry name" value="Anticodon_Ia_Met"/>
    <property type="match status" value="1"/>
</dbReference>
<dbReference type="GeneID" id="117360794"/>
<evidence type="ECO:0000256" key="1">
    <source>
        <dbReference type="ARBA" id="ARBA00004305"/>
    </source>
</evidence>
<gene>
    <name evidence="19" type="primary">MARS2</name>
</gene>
<dbReference type="InterPro" id="IPR033911">
    <property type="entry name" value="MetRS_core"/>
</dbReference>
<evidence type="ECO:0000256" key="13">
    <source>
        <dbReference type="ARBA" id="ARBA00030331"/>
    </source>
</evidence>
<dbReference type="InParanoid" id="A0A6P8RGK4"/>
<dbReference type="OrthoDB" id="5844513at2759"/>
<keyword evidence="10 15" id="KW-0030">Aminoacyl-tRNA synthetase</keyword>
<dbReference type="FunFam" id="1.10.730.10:FF:000022">
    <property type="entry name" value="Methionyl-tRNA synthetase 2, mitochondrial"/>
    <property type="match status" value="1"/>
</dbReference>
<proteinExistence type="inferred from homology"/>
<dbReference type="GO" id="GO:0006431">
    <property type="term" value="P:methionyl-tRNA aminoacylation"/>
    <property type="evidence" value="ECO:0007669"/>
    <property type="project" value="InterPro"/>
</dbReference>
<dbReference type="NCBIfam" id="TIGR00398">
    <property type="entry name" value="metG"/>
    <property type="match status" value="1"/>
</dbReference>
<keyword evidence="5 15" id="KW-0547">Nucleotide-binding</keyword>
<keyword evidence="7 15" id="KW-0648">Protein biosynthesis</keyword>
<dbReference type="Gene3D" id="3.40.50.620">
    <property type="entry name" value="HUPs"/>
    <property type="match status" value="1"/>
</dbReference>
<keyword evidence="8" id="KW-0809">Transit peptide</keyword>
<dbReference type="InterPro" id="IPR013155">
    <property type="entry name" value="M/V/L/I-tRNA-synth_anticd-bd"/>
</dbReference>
<dbReference type="CDD" id="cd00814">
    <property type="entry name" value="MetRS_core"/>
    <property type="match status" value="1"/>
</dbReference>
<name>A0A6P8RGK4_GEOSA</name>
<evidence type="ECO:0000256" key="5">
    <source>
        <dbReference type="ARBA" id="ARBA00022741"/>
    </source>
</evidence>
<keyword evidence="4 15" id="KW-0436">Ligase</keyword>
<dbReference type="GO" id="GO:0004825">
    <property type="term" value="F:methionine-tRNA ligase activity"/>
    <property type="evidence" value="ECO:0007669"/>
    <property type="project" value="UniProtKB-EC"/>
</dbReference>
<dbReference type="EC" id="6.1.1.10" evidence="3"/>
<dbReference type="PANTHER" id="PTHR43326:SF1">
    <property type="entry name" value="METHIONINE--TRNA LIGASE, MITOCHONDRIAL"/>
    <property type="match status" value="1"/>
</dbReference>
<evidence type="ECO:0000256" key="2">
    <source>
        <dbReference type="ARBA" id="ARBA00005594"/>
    </source>
</evidence>
<dbReference type="GO" id="GO:0005524">
    <property type="term" value="F:ATP binding"/>
    <property type="evidence" value="ECO:0007669"/>
    <property type="project" value="UniProtKB-KW"/>
</dbReference>
<evidence type="ECO:0000313" key="18">
    <source>
        <dbReference type="Proteomes" id="UP000515159"/>
    </source>
</evidence>
<evidence type="ECO:0000259" key="17">
    <source>
        <dbReference type="Pfam" id="PF09334"/>
    </source>
</evidence>
<dbReference type="KEGG" id="gsh:117360794"/>
<dbReference type="PANTHER" id="PTHR43326">
    <property type="entry name" value="METHIONYL-TRNA SYNTHETASE"/>
    <property type="match status" value="1"/>
</dbReference>
<dbReference type="SUPFAM" id="SSF52374">
    <property type="entry name" value="Nucleotidylyl transferase"/>
    <property type="match status" value="1"/>
</dbReference>
<evidence type="ECO:0000256" key="10">
    <source>
        <dbReference type="ARBA" id="ARBA00023146"/>
    </source>
</evidence>
<organism evidence="18 19">
    <name type="scientific">Geotrypetes seraphini</name>
    <name type="common">Gaboon caecilian</name>
    <name type="synonym">Caecilia seraphini</name>
    <dbReference type="NCBI Taxonomy" id="260995"/>
    <lineage>
        <taxon>Eukaryota</taxon>
        <taxon>Metazoa</taxon>
        <taxon>Chordata</taxon>
        <taxon>Craniata</taxon>
        <taxon>Vertebrata</taxon>
        <taxon>Euteleostomi</taxon>
        <taxon>Amphibia</taxon>
        <taxon>Gymnophiona</taxon>
        <taxon>Geotrypetes</taxon>
    </lineage>
</organism>
<dbReference type="FunFam" id="2.170.220.10:FF:000001">
    <property type="entry name" value="methionine--tRNA ligase, mitochondrial"/>
    <property type="match status" value="1"/>
</dbReference>
<dbReference type="Proteomes" id="UP000515159">
    <property type="component" value="Chromosome 5"/>
</dbReference>
<evidence type="ECO:0000256" key="4">
    <source>
        <dbReference type="ARBA" id="ARBA00022598"/>
    </source>
</evidence>
<dbReference type="RefSeq" id="XP_033801066.1">
    <property type="nucleotide sequence ID" value="XM_033945175.1"/>
</dbReference>
<sequence>MRWGCKGGLPVWVRREFVFPGHAQVPRRWTRNSNGVFFTTPIFYVNAGPHLGHVYSALLADSLHRERALRGCATRLSTGTDEHGLKIQQAAKAAGAAPYQFCSKVSEQFKAVFNHTLISYTDYIRTTEERHKRTVEKFWTVLSERGYIYKGVYEGWYSTPDESFLTESQVMDSQDKHGNLIKVSTESGHQVHWTKEENYMFKLSDFRPLLLKWLVGHKQAIYPDKFYQIVLQWLQEDLPDLSVSREQSRLKWGVPVPGDSQQIIYVWLDALVNYLTVAGYPEAHHSWWPAVHHVVGKDILKFHAIYWPAFLMAAGLAPPDHIYVHSHWLVHGQKMSKSLGNVVDPMNCCDQYTVDGFRYFLLRQGVPDRDCDYNHEKVVQLLNAELADALGGLLNRCCASNINHTQTYGFFSSSCFPDKQSCFDKATSARATEEDYQLIEFVENLPAEVQTHYENFRIYKALEAIDACVRLTNKFFQRHTPWKLNSTNPAEKLWLDTIMYVTMECLRTYGTLLQPVVPFIADKLLSRLGVVQHERMLKDFFFLARYNGKYCPFEGRELGPDTGVLFHRLGKHESHKKKESI</sequence>
<dbReference type="FunCoup" id="A0A6P8RGK4">
    <property type="interactions" value="857"/>
</dbReference>
<evidence type="ECO:0000256" key="15">
    <source>
        <dbReference type="RuleBase" id="RU363039"/>
    </source>
</evidence>
<accession>A0A6P8RGK4</accession>
<evidence type="ECO:0000256" key="8">
    <source>
        <dbReference type="ARBA" id="ARBA00022946"/>
    </source>
</evidence>
<comment type="catalytic activity">
    <reaction evidence="14">
        <text>tRNA(Met) + L-methionine + ATP = L-methionyl-tRNA(Met) + AMP + diphosphate</text>
        <dbReference type="Rhea" id="RHEA:13481"/>
        <dbReference type="Rhea" id="RHEA-COMP:9667"/>
        <dbReference type="Rhea" id="RHEA-COMP:9698"/>
        <dbReference type="ChEBI" id="CHEBI:30616"/>
        <dbReference type="ChEBI" id="CHEBI:33019"/>
        <dbReference type="ChEBI" id="CHEBI:57844"/>
        <dbReference type="ChEBI" id="CHEBI:78442"/>
        <dbReference type="ChEBI" id="CHEBI:78530"/>
        <dbReference type="ChEBI" id="CHEBI:456215"/>
        <dbReference type="EC" id="6.1.1.10"/>
    </reaction>
</comment>
<evidence type="ECO:0000256" key="7">
    <source>
        <dbReference type="ARBA" id="ARBA00022917"/>
    </source>
</evidence>
<dbReference type="InterPro" id="IPR009080">
    <property type="entry name" value="tRNAsynth_Ia_anticodon-bd"/>
</dbReference>
<keyword evidence="18" id="KW-1185">Reference proteome</keyword>
<dbReference type="CTD" id="92935"/>